<keyword evidence="3" id="KW-1185">Reference proteome</keyword>
<proteinExistence type="predicted"/>
<feature type="compositionally biased region" description="Basic residues" evidence="1">
    <location>
        <begin position="51"/>
        <end position="60"/>
    </location>
</feature>
<evidence type="ECO:0000313" key="2">
    <source>
        <dbReference type="EMBL" id="KDQ20686.1"/>
    </source>
</evidence>
<protein>
    <submittedName>
        <fullName evidence="2">Uncharacterized protein</fullName>
    </submittedName>
</protein>
<dbReference type="Proteomes" id="UP000027195">
    <property type="component" value="Unassembled WGS sequence"/>
</dbReference>
<accession>A0A067NA66</accession>
<organism evidence="2 3">
    <name type="scientific">Botryobasidium botryosum (strain FD-172 SS1)</name>
    <dbReference type="NCBI Taxonomy" id="930990"/>
    <lineage>
        <taxon>Eukaryota</taxon>
        <taxon>Fungi</taxon>
        <taxon>Dikarya</taxon>
        <taxon>Basidiomycota</taxon>
        <taxon>Agaricomycotina</taxon>
        <taxon>Agaricomycetes</taxon>
        <taxon>Cantharellales</taxon>
        <taxon>Botryobasidiaceae</taxon>
        <taxon>Botryobasidium</taxon>
    </lineage>
</organism>
<feature type="compositionally biased region" description="Acidic residues" evidence="1">
    <location>
        <begin position="109"/>
        <end position="124"/>
    </location>
</feature>
<dbReference type="InParanoid" id="A0A067NA66"/>
<sequence length="197" mass="21711">MPSSFASRSSSTLVTRMPSINFMDIKIQHEPDYARQRSLKGADALKSQRGTPKRSPRLVHRTGAARAAGPSDITNVVRNSAPSRTERRVTASRELEELVDGVQKVELDSSSEEEEDELPEVEEQSEDVWVFELPQTPLPWQAQTDFAVDPAPFLHIEMPWVNKSDDDLWAGLGNLDGGGAASAPDGTTRIVIASTKW</sequence>
<name>A0A067NA66_BOTB1</name>
<dbReference type="AlphaFoldDB" id="A0A067NA66"/>
<evidence type="ECO:0000256" key="1">
    <source>
        <dbReference type="SAM" id="MobiDB-lite"/>
    </source>
</evidence>
<feature type="region of interest" description="Disordered" evidence="1">
    <location>
        <begin position="105"/>
        <end position="124"/>
    </location>
</feature>
<evidence type="ECO:0000313" key="3">
    <source>
        <dbReference type="Proteomes" id="UP000027195"/>
    </source>
</evidence>
<dbReference type="HOGENOM" id="CLU_1383955_0_0_1"/>
<dbReference type="EMBL" id="KL198017">
    <property type="protein sequence ID" value="KDQ20686.1"/>
    <property type="molecule type" value="Genomic_DNA"/>
</dbReference>
<gene>
    <name evidence="2" type="ORF">BOTBODRAFT_26702</name>
</gene>
<reference evidence="3" key="1">
    <citation type="journal article" date="2014" name="Proc. Natl. Acad. Sci. U.S.A.">
        <title>Extensive sampling of basidiomycete genomes demonstrates inadequacy of the white-rot/brown-rot paradigm for wood decay fungi.</title>
        <authorList>
            <person name="Riley R."/>
            <person name="Salamov A.A."/>
            <person name="Brown D.W."/>
            <person name="Nagy L.G."/>
            <person name="Floudas D."/>
            <person name="Held B.W."/>
            <person name="Levasseur A."/>
            <person name="Lombard V."/>
            <person name="Morin E."/>
            <person name="Otillar R."/>
            <person name="Lindquist E.A."/>
            <person name="Sun H."/>
            <person name="LaButti K.M."/>
            <person name="Schmutz J."/>
            <person name="Jabbour D."/>
            <person name="Luo H."/>
            <person name="Baker S.E."/>
            <person name="Pisabarro A.G."/>
            <person name="Walton J.D."/>
            <person name="Blanchette R.A."/>
            <person name="Henrissat B."/>
            <person name="Martin F."/>
            <person name="Cullen D."/>
            <person name="Hibbett D.S."/>
            <person name="Grigoriev I.V."/>
        </authorList>
    </citation>
    <scope>NUCLEOTIDE SEQUENCE [LARGE SCALE GENOMIC DNA]</scope>
    <source>
        <strain evidence="3">FD-172 SS1</strain>
    </source>
</reference>
<feature type="region of interest" description="Disordered" evidence="1">
    <location>
        <begin position="33"/>
        <end position="70"/>
    </location>
</feature>